<reference evidence="2" key="1">
    <citation type="journal article" date="2020" name="Stud. Mycol.">
        <title>101 Dothideomycetes genomes: a test case for predicting lifestyles and emergence of pathogens.</title>
        <authorList>
            <person name="Haridas S."/>
            <person name="Albert R."/>
            <person name="Binder M."/>
            <person name="Bloem J."/>
            <person name="Labutti K."/>
            <person name="Salamov A."/>
            <person name="Andreopoulos B."/>
            <person name="Baker S."/>
            <person name="Barry K."/>
            <person name="Bills G."/>
            <person name="Bluhm B."/>
            <person name="Cannon C."/>
            <person name="Castanera R."/>
            <person name="Culley D."/>
            <person name="Daum C."/>
            <person name="Ezra D."/>
            <person name="Gonzalez J."/>
            <person name="Henrissat B."/>
            <person name="Kuo A."/>
            <person name="Liang C."/>
            <person name="Lipzen A."/>
            <person name="Lutzoni F."/>
            <person name="Magnuson J."/>
            <person name="Mondo S."/>
            <person name="Nolan M."/>
            <person name="Ohm R."/>
            <person name="Pangilinan J."/>
            <person name="Park H.-J."/>
            <person name="Ramirez L."/>
            <person name="Alfaro M."/>
            <person name="Sun H."/>
            <person name="Tritt A."/>
            <person name="Yoshinaga Y."/>
            <person name="Zwiers L.-H."/>
            <person name="Turgeon B."/>
            <person name="Goodwin S."/>
            <person name="Spatafora J."/>
            <person name="Crous P."/>
            <person name="Grigoriev I."/>
        </authorList>
    </citation>
    <scope>NUCLEOTIDE SEQUENCE</scope>
    <source>
        <strain evidence="2">CBS 379.55</strain>
    </source>
</reference>
<dbReference type="OrthoDB" id="5296at2759"/>
<feature type="compositionally biased region" description="Basic and acidic residues" evidence="1">
    <location>
        <begin position="116"/>
        <end position="126"/>
    </location>
</feature>
<feature type="compositionally biased region" description="Polar residues" evidence="1">
    <location>
        <begin position="19"/>
        <end position="37"/>
    </location>
</feature>
<feature type="compositionally biased region" description="Low complexity" evidence="1">
    <location>
        <begin position="390"/>
        <end position="399"/>
    </location>
</feature>
<sequence length="900" mass="102352">MAYYSYDQHDSPRRHDSYGYSSMNPNGYSNFAASYNSYDPRYPSYATAPPVPRQPSTQYSYRPNNRKDRTWPPSPSVEDEKDSLAKEVPSQDVHPEDDIRDVESRGSIDQYPIIQEIKRPDDDRRFVLLSNPSADSPDKDSAKNRRRSFAERGNMHHIKTQVDEPPMFTGRTRTPYAYTKPQKEVLTPSGEYTLSPEPVTPSHASIPRTVPSRDAWDGHRDQGENPSKVELHNSRYDSFAESPRTSKHDVFEDTDTDDDTTYLHAERKPARYSFVKSDLQKDDLRASLSDSQGKSKANPSVQGRTSSGSSTLQTPGTQSPRSSTSSLGGAYPARAKVPPAPIERHDSSKSSYYGSQSSCPSSPRPCSPLHRDAAPSPPRSPNQTPRRTDSPSTSRPSSRSGRHGPPSPFSSSTVHPPPSPRIGDADWRSTYPPANISPRPRASSRVSRHDSLPTRGPRIDVQSASPARPPKPEHPLPYPVDGISLDAFMPPEEEYQFDHSTRARSPNPVYAESQKLPPSPAPNSPRDRFSRKHPHNNERPRRTLSLDRPMPSCPRSEASPKYDDWYTLDSCPNFDICPSCYFGVFADTEFSDYFRPVHRYGERYCDFSSPWMRLAWLLTIKQQRPTPDLLYQLATILDVEAPCPKDREVRDAVWYGLPDPRDGIHVSNFSVCPCDVKMLEALCPTLRGYLTPLPYSQGYNLTQQNYICALRTSSKRFPKYLDLLVEIDEEARNTGRGPDISPFLKLAREHAFQNQCARSKPLHRRPWHFIPSLPEFTVCEECYQDVVCPAFQRKNPIARLFNYTTQLVPGEDSTGTSCCLYSPRMRKVWDRAIEKEDFGYLRRKATDRKEVERRLVGGLMEIEEWKRRAASGVGAHDADRMVERLRRELVRDYEDWEAVE</sequence>
<dbReference type="AlphaFoldDB" id="A0A6A6JMH1"/>
<feature type="compositionally biased region" description="Polar residues" evidence="1">
    <location>
        <begin position="54"/>
        <end position="63"/>
    </location>
</feature>
<accession>A0A6A6JMH1</accession>
<dbReference type="RefSeq" id="XP_033655231.1">
    <property type="nucleotide sequence ID" value="XM_033798190.1"/>
</dbReference>
<evidence type="ECO:0000256" key="1">
    <source>
        <dbReference type="SAM" id="MobiDB-lite"/>
    </source>
</evidence>
<feature type="compositionally biased region" description="Basic and acidic residues" evidence="1">
    <location>
        <begin position="535"/>
        <end position="545"/>
    </location>
</feature>
<protein>
    <submittedName>
        <fullName evidence="2">Uncharacterized protein</fullName>
    </submittedName>
</protein>
<feature type="compositionally biased region" description="Basic and acidic residues" evidence="1">
    <location>
        <begin position="93"/>
        <end position="106"/>
    </location>
</feature>
<feature type="compositionally biased region" description="Low complexity" evidence="1">
    <location>
        <begin position="349"/>
        <end position="361"/>
    </location>
</feature>
<organism evidence="2 3">
    <name type="scientific">Westerdykella ornata</name>
    <dbReference type="NCBI Taxonomy" id="318751"/>
    <lineage>
        <taxon>Eukaryota</taxon>
        <taxon>Fungi</taxon>
        <taxon>Dikarya</taxon>
        <taxon>Ascomycota</taxon>
        <taxon>Pezizomycotina</taxon>
        <taxon>Dothideomycetes</taxon>
        <taxon>Pleosporomycetidae</taxon>
        <taxon>Pleosporales</taxon>
        <taxon>Sporormiaceae</taxon>
        <taxon>Westerdykella</taxon>
    </lineage>
</organism>
<feature type="region of interest" description="Disordered" evidence="1">
    <location>
        <begin position="1"/>
        <end position="558"/>
    </location>
</feature>
<feature type="compositionally biased region" description="Polar residues" evidence="1">
    <location>
        <begin position="288"/>
        <end position="327"/>
    </location>
</feature>
<proteinExistence type="predicted"/>
<feature type="compositionally biased region" description="Basic and acidic residues" evidence="1">
    <location>
        <begin position="7"/>
        <end position="17"/>
    </location>
</feature>
<feature type="compositionally biased region" description="Basic and acidic residues" evidence="1">
    <location>
        <begin position="136"/>
        <end position="154"/>
    </location>
</feature>
<dbReference type="GeneID" id="54551365"/>
<gene>
    <name evidence="2" type="ORF">EI97DRAFT_432551</name>
</gene>
<keyword evidence="3" id="KW-1185">Reference proteome</keyword>
<name>A0A6A6JMH1_WESOR</name>
<dbReference type="Proteomes" id="UP000800097">
    <property type="component" value="Unassembled WGS sequence"/>
</dbReference>
<evidence type="ECO:0000313" key="3">
    <source>
        <dbReference type="Proteomes" id="UP000800097"/>
    </source>
</evidence>
<dbReference type="EMBL" id="ML986490">
    <property type="protein sequence ID" value="KAF2277692.1"/>
    <property type="molecule type" value="Genomic_DNA"/>
</dbReference>
<evidence type="ECO:0000313" key="2">
    <source>
        <dbReference type="EMBL" id="KAF2277692.1"/>
    </source>
</evidence>
<feature type="compositionally biased region" description="Basic and acidic residues" evidence="1">
    <location>
        <begin position="214"/>
        <end position="235"/>
    </location>
</feature>